<dbReference type="InterPro" id="IPR016181">
    <property type="entry name" value="Acyl_CoA_acyltransferase"/>
</dbReference>
<comment type="caution">
    <text evidence="2">The sequence shown here is derived from an EMBL/GenBank/DDBJ whole genome shotgun (WGS) entry which is preliminary data.</text>
</comment>
<reference evidence="3" key="1">
    <citation type="journal article" date="2019" name="Int. J. Syst. Evol. Microbiol.">
        <title>The Global Catalogue of Microorganisms (GCM) 10K type strain sequencing project: providing services to taxonomists for standard genome sequencing and annotation.</title>
        <authorList>
            <consortium name="The Broad Institute Genomics Platform"/>
            <consortium name="The Broad Institute Genome Sequencing Center for Infectious Disease"/>
            <person name="Wu L."/>
            <person name="Ma J."/>
        </authorList>
    </citation>
    <scope>NUCLEOTIDE SEQUENCE [LARGE SCALE GENOMIC DNA]</scope>
    <source>
        <strain evidence="3">CCUG 53915</strain>
    </source>
</reference>
<dbReference type="InterPro" id="IPR051531">
    <property type="entry name" value="N-acetyltransferase"/>
</dbReference>
<organism evidence="2 3">
    <name type="scientific">Sporosarcina contaminans</name>
    <dbReference type="NCBI Taxonomy" id="633403"/>
    <lineage>
        <taxon>Bacteria</taxon>
        <taxon>Bacillati</taxon>
        <taxon>Bacillota</taxon>
        <taxon>Bacilli</taxon>
        <taxon>Bacillales</taxon>
        <taxon>Caryophanaceae</taxon>
        <taxon>Sporosarcina</taxon>
    </lineage>
</organism>
<keyword evidence="3" id="KW-1185">Reference proteome</keyword>
<dbReference type="PANTHER" id="PTHR43792">
    <property type="entry name" value="GNAT FAMILY, PUTATIVE (AFU_ORTHOLOGUE AFUA_3G00765)-RELATED-RELATED"/>
    <property type="match status" value="1"/>
</dbReference>
<dbReference type="Proteomes" id="UP001597231">
    <property type="component" value="Unassembled WGS sequence"/>
</dbReference>
<dbReference type="GO" id="GO:0016746">
    <property type="term" value="F:acyltransferase activity"/>
    <property type="evidence" value="ECO:0007669"/>
    <property type="project" value="UniProtKB-KW"/>
</dbReference>
<evidence type="ECO:0000313" key="3">
    <source>
        <dbReference type="Proteomes" id="UP001597231"/>
    </source>
</evidence>
<feature type="domain" description="N-acetyltransferase" evidence="1">
    <location>
        <begin position="3"/>
        <end position="140"/>
    </location>
</feature>
<evidence type="ECO:0000259" key="1">
    <source>
        <dbReference type="Pfam" id="PF13302"/>
    </source>
</evidence>
<keyword evidence="2" id="KW-0808">Transferase</keyword>
<evidence type="ECO:0000313" key="2">
    <source>
        <dbReference type="EMBL" id="MFD1205490.1"/>
    </source>
</evidence>
<dbReference type="SUPFAM" id="SSF55729">
    <property type="entry name" value="Acyl-CoA N-acyltransferases (Nat)"/>
    <property type="match status" value="1"/>
</dbReference>
<protein>
    <submittedName>
        <fullName evidence="2">GNAT family N-acetyltransferase</fullName>
        <ecNumber evidence="2">2.3.-.-</ecNumber>
    </submittedName>
</protein>
<dbReference type="RefSeq" id="WP_381480675.1">
    <property type="nucleotide sequence ID" value="NZ_JBHTLT010000047.1"/>
</dbReference>
<proteinExistence type="predicted"/>
<dbReference type="PANTHER" id="PTHR43792:SF1">
    <property type="entry name" value="N-ACETYLTRANSFERASE DOMAIN-CONTAINING PROTEIN"/>
    <property type="match status" value="1"/>
</dbReference>
<dbReference type="EMBL" id="JBHTLT010000047">
    <property type="protein sequence ID" value="MFD1205490.1"/>
    <property type="molecule type" value="Genomic_DNA"/>
</dbReference>
<dbReference type="Gene3D" id="3.40.630.30">
    <property type="match status" value="1"/>
</dbReference>
<dbReference type="Pfam" id="PF13302">
    <property type="entry name" value="Acetyltransf_3"/>
    <property type="match status" value="1"/>
</dbReference>
<dbReference type="InterPro" id="IPR000182">
    <property type="entry name" value="GNAT_dom"/>
</dbReference>
<keyword evidence="2" id="KW-0012">Acyltransferase</keyword>
<dbReference type="EC" id="2.3.-.-" evidence="2"/>
<gene>
    <name evidence="2" type="ORF">ACFQ38_10305</name>
</gene>
<sequence length="198" mass="22790">MKRITLVPHQLNFAEGMSELSSSPLVKNALGLTDEQTTVEGTRGFIEFILEQEKQGNQYSRCILNEDNQLIGVITLKDIDPIKKTCHIGTWIGHPYWGQGYNQLAKAEILYIAFTKLGLNYVFAGAKIDNLRSQKAQEKLPYIKLFVENDFPEEHQKLESEVNSKCILNVVEKETFLSWYRENGVLLRSNFPKKEYPY</sequence>
<accession>A0ABW3TXL1</accession>
<name>A0ABW3TXL1_9BACL</name>